<dbReference type="GO" id="GO:0008270">
    <property type="term" value="F:zinc ion binding"/>
    <property type="evidence" value="ECO:0007669"/>
    <property type="project" value="UniProtKB-KW"/>
</dbReference>
<evidence type="ECO:0008006" key="8">
    <source>
        <dbReference type="Google" id="ProtNLM"/>
    </source>
</evidence>
<dbReference type="Pfam" id="PF13976">
    <property type="entry name" value="gag_pre-integrs"/>
    <property type="match status" value="1"/>
</dbReference>
<dbReference type="InterPro" id="IPR001584">
    <property type="entry name" value="Integrase_cat-core"/>
</dbReference>
<dbReference type="PROSITE" id="PS50994">
    <property type="entry name" value="INTEGRASE"/>
    <property type="match status" value="1"/>
</dbReference>
<accession>A0AAD8TB69</accession>
<dbReference type="Pfam" id="PF22936">
    <property type="entry name" value="Pol_BBD"/>
    <property type="match status" value="1"/>
</dbReference>
<name>A0AAD8TB69_LOLMU</name>
<dbReference type="InterPro" id="IPR036397">
    <property type="entry name" value="RNaseH_sf"/>
</dbReference>
<dbReference type="InterPro" id="IPR054722">
    <property type="entry name" value="PolX-like_BBD"/>
</dbReference>
<keyword evidence="1" id="KW-0645">Protease</keyword>
<evidence type="ECO:0000259" key="5">
    <source>
        <dbReference type="PROSITE" id="PS50994"/>
    </source>
</evidence>
<feature type="compositionally biased region" description="Basic and acidic residues" evidence="3">
    <location>
        <begin position="2370"/>
        <end position="2386"/>
    </location>
</feature>
<keyword evidence="2" id="KW-0862">Zinc</keyword>
<dbReference type="CDD" id="cd09272">
    <property type="entry name" value="RNase_HI_RT_Ty1"/>
    <property type="match status" value="2"/>
</dbReference>
<evidence type="ECO:0000313" key="6">
    <source>
        <dbReference type="EMBL" id="KAK1679285.1"/>
    </source>
</evidence>
<feature type="compositionally biased region" description="Basic residues" evidence="3">
    <location>
        <begin position="1224"/>
        <end position="1237"/>
    </location>
</feature>
<feature type="region of interest" description="Disordered" evidence="3">
    <location>
        <begin position="2318"/>
        <end position="2386"/>
    </location>
</feature>
<dbReference type="PROSITE" id="PS50158">
    <property type="entry name" value="ZF_CCHC"/>
    <property type="match status" value="1"/>
</dbReference>
<sequence length="2386" mass="270615">MDKKNAPAAVAPETVASEGGASKRGASVDWASLRADGPLHKIGDCLLANEEYMDTYSALRQVCRNWRSGLPEPDVHLHEWIMVEHVLPRAADFTFLHLRTSRYVTIDLTEVHARYYFVGFYRGVIVLAQKNQPHKIRLLNPLTKTLNTRFEAHMPYVILKSVAVMKSPTMVFVSKDYPAEIAWVDESTPTKGIDEDWGEGRFSTEHHSLRCITPFNGELYAIAVNNFEFGKLVCTNNVQLEQRASSVNMDTLFSFPELGNNKFYLVKSDGALLLVLLDNKHLEEGQPLVYRVDTESRSLHAVNNIGSRAFFVHYIRCISVDTRVHPTLRPGCIYYADLGYIREYFDDIKAWDEWPIRVDRLGNYEFLTKEVTGRKVELDEIEESLLVDQSSAVPEDVPVPPAPATEEANDNDHETSNEIATEPRRSTRERATPDWYDPCLNVMIVDNNDEDPATYEEAMMSPDSNKWKEAMKSEMGSMYDNKVWTLVDLPDSRKAIENKWIFKRKTDADGNITVYKARLVAKGFRQIQGVDYDETFSPVAKLKSVRILLAIAAFFDYEIWQMDVKTAFLNGDIEEELYMVQPKGFVDSKNADKVCKLQRSIYGLKQASRSWNRRFDKVIKDFGFIQCHGEACIYKKVSGSSVAFLILYVDDILLIGNDIELLSSVKGYLNNSFSMKDLGEASYILGIKIYRDRSRRLIGLSQSTYLDKILKKFRMDKSKKGFLPMLPGKVLSKTQGPATAEERERMSQIPYASAVGSIMYAMLCTRPDIAHDVSLTSRYQSDPGMEHWTAVKNILKYLKRTKDMFLCYGGDQELVVTSYTDASWNTDPDDSKSQSGYVFILNGVAVSWASSKQCTVAKSSTESEYIAASEASSEAVWMKRFIVELGVVPSALDPLVIYCDNMGAIANAQEPRSHKRLKHIKLRYHSIREYIEDGEVKICKVHTDLNVADPLTKALPRAKHDQHQNAMGVRINKCIQRVQASFAHADTKVALTSLACTDMVSEHVIPKDMASPINFNQFLEKEKLKSNGSNFTDWFRHVRIFLNGGNLQYVLDAPLGDPPAETETDEVKNVYATRKTRYSQVQCAILCSLEADLQKRFEHHDPHELVNELKTIFETHAAVECYEASKHFFSCMMEEGSSVSEHMLAMTGHAKKLSDLGIVIPNRLGINRVLQSLPPSYKNFVMNYNMQNMNKELPELFAMLKSAEIEIKKEHQVLMVNKTTSFKKQGKSKGKNKKSGKKAATPPVKPKTGPKPDAECYYCKEKGHWKRNCSKYLADLKSGLVKKKKEGISDIHVIDVYLTGSRTSTWVFDTGSVAHICNSKQELKNKRRLLKDEVTMRVGNGSKVDVIAVGTLPLHLPSGLVLSLNNCYFVPALSMNIISGSCLMQDGYSFKSENNGCSIFMNNIFYGRAPEKNGLFLLDLDSSDTHIHNIDAKRIKLNDNSTYMWHCRLGHIGVKRMKKLHTDGLLESLDFESLDRCEACLMGKMTKTPFSGIMERATDLLEIIHTDVCGPMSVASRGGYRYVLTFTDDLSRYGYIYLMKHKSETFEKFKEFQSEVENQRNKKIKFLRSDRGGEYLSYEFGMHLKKCGILSQLTPPGTPQRNGVSERRNRTLLDMVRSMMSLTDLSLSFWSYALETAAFTLNRAPSKSVETTPYELWFNKKPKLSFLKVWGCEAYVKKLQPDKLEPKAEKCVFIGYPKETIGYTFYHRSEGKIFVAKNGTFLEKEFLTKEVTGRKVELDEIEESLLVDQSSAVPEDVPVPPTPATEEANDNDHETSNEIATEPRRSTRERATPDWYDPCLNVMIVDNNDEDPAMYEEAMMSPDSNKWQEAMKSEMGSMYDNKVWTLVDLPDSRKAVENKWIFKRKTDADGNITVYKARLVAKGFRQIQGVDYDETFSPVAKLKSVRILLAIAAFFDYEIWQMDVKTAFLNGDIEEELYMVQPKGFVDSKNADKVCKLQRSIYGLKQASRSWNRRFDKVIKDFGFIQCHGEACIYKKVSGSSVAFLILYVDDILLIGNDIELLSSVKGYLNNSFSMKDLGEASYILGIKIYRDRSRRLIGLSQSTYLDKILKKFRMDESKKGFLPMLPGKVLSKTQGPATAEERERMSQIPYASAVGSIMYAMLCTRPDIAHDVSLTSRYQSDPGMEHWTAVKNILKYLKRTKDMFLCYGGDQELVVTSYTDASWNTDPDDSKSQSGYVFILNGVAVSWASSKQCTVAKSSTESEYIAASEASSEAVWMKRFIVELGVVPSALDPLVIYCDNMGAIANAQEPRSHKRLKHIKLRYHSIREYIEDGEVKICKVHTDLNVADPLTKALPRAKHDQHQNAMGVRKVRKKSLWKAESRRDSTTHGRPTLEGGVPGGLHQGGRPPPPKERWESHLKWESHLG</sequence>
<dbReference type="InterPro" id="IPR043502">
    <property type="entry name" value="DNA/RNA_pol_sf"/>
</dbReference>
<reference evidence="6" key="1">
    <citation type="submission" date="2023-07" db="EMBL/GenBank/DDBJ databases">
        <title>A chromosome-level genome assembly of Lolium multiflorum.</title>
        <authorList>
            <person name="Chen Y."/>
            <person name="Copetti D."/>
            <person name="Kolliker R."/>
            <person name="Studer B."/>
        </authorList>
    </citation>
    <scope>NUCLEOTIDE SEQUENCE</scope>
    <source>
        <strain evidence="6">02402/16</strain>
        <tissue evidence="6">Leaf</tissue>
    </source>
</reference>
<feature type="non-terminal residue" evidence="6">
    <location>
        <position position="2386"/>
    </location>
</feature>
<dbReference type="GO" id="GO:0004190">
    <property type="term" value="F:aspartic-type endopeptidase activity"/>
    <property type="evidence" value="ECO:0007669"/>
    <property type="project" value="UniProtKB-KW"/>
</dbReference>
<dbReference type="InterPro" id="IPR057670">
    <property type="entry name" value="SH3_retrovirus"/>
</dbReference>
<organism evidence="6 7">
    <name type="scientific">Lolium multiflorum</name>
    <name type="common">Italian ryegrass</name>
    <name type="synonym">Lolium perenne subsp. multiflorum</name>
    <dbReference type="NCBI Taxonomy" id="4521"/>
    <lineage>
        <taxon>Eukaryota</taxon>
        <taxon>Viridiplantae</taxon>
        <taxon>Streptophyta</taxon>
        <taxon>Embryophyta</taxon>
        <taxon>Tracheophyta</taxon>
        <taxon>Spermatophyta</taxon>
        <taxon>Magnoliopsida</taxon>
        <taxon>Liliopsida</taxon>
        <taxon>Poales</taxon>
        <taxon>Poaceae</taxon>
        <taxon>BOP clade</taxon>
        <taxon>Pooideae</taxon>
        <taxon>Poodae</taxon>
        <taxon>Poeae</taxon>
        <taxon>Poeae Chloroplast Group 2 (Poeae type)</taxon>
        <taxon>Loliodinae</taxon>
        <taxon>Loliinae</taxon>
        <taxon>Lolium</taxon>
    </lineage>
</organism>
<evidence type="ECO:0000256" key="3">
    <source>
        <dbReference type="SAM" id="MobiDB-lite"/>
    </source>
</evidence>
<gene>
    <name evidence="6" type="ORF">QYE76_040133</name>
</gene>
<evidence type="ECO:0000256" key="2">
    <source>
        <dbReference type="PROSITE-ProRule" id="PRU00047"/>
    </source>
</evidence>
<feature type="compositionally biased region" description="Basic and acidic residues" evidence="3">
    <location>
        <begin position="1770"/>
        <end position="1792"/>
    </location>
</feature>
<keyword evidence="2" id="KW-0863">Zinc-finger</keyword>
<dbReference type="InterPro" id="IPR001878">
    <property type="entry name" value="Znf_CCHC"/>
</dbReference>
<feature type="compositionally biased region" description="Basic and acidic residues" evidence="3">
    <location>
        <begin position="410"/>
        <end position="432"/>
    </location>
</feature>
<dbReference type="SUPFAM" id="SSF57756">
    <property type="entry name" value="Retrovirus zinc finger-like domains"/>
    <property type="match status" value="1"/>
</dbReference>
<dbReference type="Pfam" id="PF03478">
    <property type="entry name" value="Beta-prop_KIB1-4"/>
    <property type="match status" value="1"/>
</dbReference>
<feature type="domain" description="Integrase catalytic" evidence="5">
    <location>
        <begin position="1485"/>
        <end position="1661"/>
    </location>
</feature>
<feature type="region of interest" description="Disordered" evidence="3">
    <location>
        <begin position="389"/>
        <end position="432"/>
    </location>
</feature>
<dbReference type="Gene3D" id="3.30.420.10">
    <property type="entry name" value="Ribonuclease H-like superfamily/Ribonuclease H"/>
    <property type="match status" value="1"/>
</dbReference>
<feature type="region of interest" description="Disordered" evidence="3">
    <location>
        <begin position="1218"/>
        <end position="1253"/>
    </location>
</feature>
<dbReference type="SUPFAM" id="SSF56672">
    <property type="entry name" value="DNA/RNA polymerases"/>
    <property type="match status" value="2"/>
</dbReference>
<dbReference type="InterPro" id="IPR036875">
    <property type="entry name" value="Znf_CCHC_sf"/>
</dbReference>
<dbReference type="InterPro" id="IPR025724">
    <property type="entry name" value="GAG-pre-integrase_dom"/>
</dbReference>
<dbReference type="InterPro" id="IPR013103">
    <property type="entry name" value="RVT_2"/>
</dbReference>
<dbReference type="InterPro" id="IPR005174">
    <property type="entry name" value="KIB1-4_b-propeller"/>
</dbReference>
<keyword evidence="1" id="KW-0378">Hydrolase</keyword>
<dbReference type="Pfam" id="PF00665">
    <property type="entry name" value="rve"/>
    <property type="match status" value="1"/>
</dbReference>
<dbReference type="EMBL" id="JAUUTY010000002">
    <property type="protein sequence ID" value="KAK1679285.1"/>
    <property type="molecule type" value="Genomic_DNA"/>
</dbReference>
<dbReference type="Gene3D" id="4.10.60.10">
    <property type="entry name" value="Zinc finger, CCHC-type"/>
    <property type="match status" value="1"/>
</dbReference>
<evidence type="ECO:0000256" key="1">
    <source>
        <dbReference type="ARBA" id="ARBA00022750"/>
    </source>
</evidence>
<dbReference type="SMART" id="SM00343">
    <property type="entry name" value="ZnF_C2HC"/>
    <property type="match status" value="1"/>
</dbReference>
<comment type="caution">
    <text evidence="6">The sequence shown here is derived from an EMBL/GenBank/DDBJ whole genome shotgun (WGS) entry which is preliminary data.</text>
</comment>
<keyword evidence="7" id="KW-1185">Reference proteome</keyword>
<feature type="region of interest" description="Disordered" evidence="3">
    <location>
        <begin position="1749"/>
        <end position="1792"/>
    </location>
</feature>
<feature type="region of interest" description="Disordered" evidence="3">
    <location>
        <begin position="1"/>
        <end position="21"/>
    </location>
</feature>
<protein>
    <recommendedName>
        <fullName evidence="8">Gag-pol polyprotein</fullName>
    </recommendedName>
</protein>
<dbReference type="Pfam" id="PF14223">
    <property type="entry name" value="Retrotran_gag_2"/>
    <property type="match status" value="1"/>
</dbReference>
<dbReference type="Pfam" id="PF07727">
    <property type="entry name" value="RVT_2"/>
    <property type="match status" value="2"/>
</dbReference>
<dbReference type="SUPFAM" id="SSF53098">
    <property type="entry name" value="Ribonuclease H-like"/>
    <property type="match status" value="1"/>
</dbReference>
<dbReference type="PANTHER" id="PTHR11439">
    <property type="entry name" value="GAG-POL-RELATED RETROTRANSPOSON"/>
    <property type="match status" value="1"/>
</dbReference>
<dbReference type="GO" id="GO:0003676">
    <property type="term" value="F:nucleic acid binding"/>
    <property type="evidence" value="ECO:0007669"/>
    <property type="project" value="InterPro"/>
</dbReference>
<keyword evidence="2" id="KW-0479">Metal-binding</keyword>
<dbReference type="Pfam" id="PF25597">
    <property type="entry name" value="SH3_retrovirus"/>
    <property type="match status" value="1"/>
</dbReference>
<dbReference type="InterPro" id="IPR012337">
    <property type="entry name" value="RNaseH-like_sf"/>
</dbReference>
<feature type="domain" description="CCHC-type" evidence="4">
    <location>
        <begin position="1256"/>
        <end position="1271"/>
    </location>
</feature>
<evidence type="ECO:0000259" key="4">
    <source>
        <dbReference type="PROSITE" id="PS50158"/>
    </source>
</evidence>
<dbReference type="Proteomes" id="UP001231189">
    <property type="component" value="Unassembled WGS sequence"/>
</dbReference>
<feature type="compositionally biased region" description="Basic and acidic residues" evidence="3">
    <location>
        <begin position="2338"/>
        <end position="2348"/>
    </location>
</feature>
<dbReference type="PANTHER" id="PTHR11439:SF467">
    <property type="entry name" value="INTEGRASE CATALYTIC DOMAIN-CONTAINING PROTEIN"/>
    <property type="match status" value="1"/>
</dbReference>
<evidence type="ECO:0000313" key="7">
    <source>
        <dbReference type="Proteomes" id="UP001231189"/>
    </source>
</evidence>
<proteinExistence type="predicted"/>
<dbReference type="GO" id="GO:0015074">
    <property type="term" value="P:DNA integration"/>
    <property type="evidence" value="ECO:0007669"/>
    <property type="project" value="InterPro"/>
</dbReference>
<keyword evidence="1" id="KW-0064">Aspartyl protease</keyword>